<dbReference type="GO" id="GO:0004109">
    <property type="term" value="F:coproporphyrinogen oxidase activity"/>
    <property type="evidence" value="ECO:0007669"/>
    <property type="project" value="InterPro"/>
</dbReference>
<organism evidence="9">
    <name type="scientific">freshwater metagenome</name>
    <dbReference type="NCBI Taxonomy" id="449393"/>
    <lineage>
        <taxon>unclassified sequences</taxon>
        <taxon>metagenomes</taxon>
        <taxon>ecological metagenomes</taxon>
    </lineage>
</organism>
<keyword evidence="2" id="KW-0349">Heme</keyword>
<evidence type="ECO:0000256" key="2">
    <source>
        <dbReference type="ARBA" id="ARBA00022617"/>
    </source>
</evidence>
<dbReference type="SFLD" id="SFLDF00562">
    <property type="entry name" value="HemN-like__clustered_with_heat"/>
    <property type="match status" value="1"/>
</dbReference>
<evidence type="ECO:0000256" key="1">
    <source>
        <dbReference type="ARBA" id="ARBA00006100"/>
    </source>
</evidence>
<dbReference type="AlphaFoldDB" id="A0A6J6WW25"/>
<evidence type="ECO:0000313" key="9">
    <source>
        <dbReference type="EMBL" id="CAB4789200.1"/>
    </source>
</evidence>
<dbReference type="NCBIfam" id="TIGR00539">
    <property type="entry name" value="hemN_rel"/>
    <property type="match status" value="1"/>
</dbReference>
<sequence length="366" mass="40150">MSDFGIYIHVPFCAHRCDYCAFATYSDRDHLMVEYVEAVLKEIARAVADGLAPANTIFFGGGTPSRLPAEALLRILDAIPKAAGVEVTVECNPEDATIERLSTYLAGGVTRMSFGVQSTQAAVLADLGRRHGTMAHEEVSRVVHEAGFATWNMDLIVGSRAESLEDVRATVNDILNLPFPPPHISCYVLTPEPATPLGQDPKRHPDEDDSADAYDVVGEMLAEAGFEWEEISNWAKPGHECRHNHVYWNRGNYVGFGSAAHSHVDGLRWWNVRTPDRYIAMLHEGSLPRGGEEVVAPAAQEFEAQSLALRTRKGVPIEAFASLEEIAHLIRIEGSNVVLSERGRLVANQVILRLRSSEMPEASGSL</sequence>
<dbReference type="PANTHER" id="PTHR13932:SF5">
    <property type="entry name" value="RADICAL S-ADENOSYL METHIONINE DOMAIN-CONTAINING PROTEIN 1, MITOCHONDRIAL"/>
    <property type="match status" value="1"/>
</dbReference>
<proteinExistence type="inferred from homology"/>
<keyword evidence="3" id="KW-0949">S-adenosyl-L-methionine</keyword>
<dbReference type="SFLD" id="SFLDS00029">
    <property type="entry name" value="Radical_SAM"/>
    <property type="match status" value="1"/>
</dbReference>
<evidence type="ECO:0000256" key="5">
    <source>
        <dbReference type="ARBA" id="ARBA00023004"/>
    </source>
</evidence>
<dbReference type="InterPro" id="IPR004559">
    <property type="entry name" value="HemW-like"/>
</dbReference>
<evidence type="ECO:0000256" key="7">
    <source>
        <dbReference type="ARBA" id="ARBA00023186"/>
    </source>
</evidence>
<dbReference type="GO" id="GO:0046872">
    <property type="term" value="F:metal ion binding"/>
    <property type="evidence" value="ECO:0007669"/>
    <property type="project" value="UniProtKB-KW"/>
</dbReference>
<feature type="domain" description="Radical SAM core" evidence="8">
    <location>
        <begin position="1"/>
        <end position="227"/>
    </location>
</feature>
<dbReference type="PANTHER" id="PTHR13932">
    <property type="entry name" value="COPROPORPHYRINIGEN III OXIDASE"/>
    <property type="match status" value="1"/>
</dbReference>
<dbReference type="SFLD" id="SFLDG01065">
    <property type="entry name" value="anaerobic_coproporphyrinogen-I"/>
    <property type="match status" value="1"/>
</dbReference>
<dbReference type="Pfam" id="PF04055">
    <property type="entry name" value="Radical_SAM"/>
    <property type="match status" value="1"/>
</dbReference>
<evidence type="ECO:0000256" key="3">
    <source>
        <dbReference type="ARBA" id="ARBA00022691"/>
    </source>
</evidence>
<name>A0A6J6WW25_9ZZZZ</name>
<protein>
    <submittedName>
        <fullName evidence="9">Unannotated protein</fullName>
    </submittedName>
</protein>
<dbReference type="InterPro" id="IPR006638">
    <property type="entry name" value="Elp3/MiaA/NifB-like_rSAM"/>
</dbReference>
<keyword evidence="4" id="KW-0479">Metal-binding</keyword>
<keyword evidence="5" id="KW-0408">Iron</keyword>
<dbReference type="GO" id="GO:0006779">
    <property type="term" value="P:porphyrin-containing compound biosynthetic process"/>
    <property type="evidence" value="ECO:0007669"/>
    <property type="project" value="InterPro"/>
</dbReference>
<dbReference type="InterPro" id="IPR013785">
    <property type="entry name" value="Aldolase_TIM"/>
</dbReference>
<dbReference type="GO" id="GO:0051539">
    <property type="term" value="F:4 iron, 4 sulfur cluster binding"/>
    <property type="evidence" value="ECO:0007669"/>
    <property type="project" value="InterPro"/>
</dbReference>
<dbReference type="InterPro" id="IPR058240">
    <property type="entry name" value="rSAM_sf"/>
</dbReference>
<evidence type="ECO:0000259" key="8">
    <source>
        <dbReference type="PROSITE" id="PS51918"/>
    </source>
</evidence>
<dbReference type="Gene3D" id="3.20.20.70">
    <property type="entry name" value="Aldolase class I"/>
    <property type="match status" value="1"/>
</dbReference>
<dbReference type="SMART" id="SM00729">
    <property type="entry name" value="Elp3"/>
    <property type="match status" value="1"/>
</dbReference>
<reference evidence="9" key="1">
    <citation type="submission" date="2020-05" db="EMBL/GenBank/DDBJ databases">
        <authorList>
            <person name="Chiriac C."/>
            <person name="Salcher M."/>
            <person name="Ghai R."/>
            <person name="Kavagutti S V."/>
        </authorList>
    </citation>
    <scope>NUCLEOTIDE SEQUENCE</scope>
</reference>
<dbReference type="SUPFAM" id="SSF102114">
    <property type="entry name" value="Radical SAM enzymes"/>
    <property type="match status" value="1"/>
</dbReference>
<dbReference type="SFLD" id="SFLDG01082">
    <property type="entry name" value="B12-binding_domain_containing"/>
    <property type="match status" value="1"/>
</dbReference>
<evidence type="ECO:0000256" key="4">
    <source>
        <dbReference type="ARBA" id="ARBA00022723"/>
    </source>
</evidence>
<dbReference type="EMBL" id="CAFAAB010000123">
    <property type="protein sequence ID" value="CAB4789200.1"/>
    <property type="molecule type" value="Genomic_DNA"/>
</dbReference>
<dbReference type="PROSITE" id="PS51918">
    <property type="entry name" value="RADICAL_SAM"/>
    <property type="match status" value="1"/>
</dbReference>
<dbReference type="CDD" id="cd01335">
    <property type="entry name" value="Radical_SAM"/>
    <property type="match status" value="1"/>
</dbReference>
<keyword evidence="7" id="KW-0143">Chaperone</keyword>
<gene>
    <name evidence="9" type="ORF">UFOPK2958_01037</name>
</gene>
<evidence type="ECO:0000256" key="6">
    <source>
        <dbReference type="ARBA" id="ARBA00023014"/>
    </source>
</evidence>
<comment type="similarity">
    <text evidence="1">Belongs to the anaerobic coproporphyrinogen-III oxidase family. HemW subfamily.</text>
</comment>
<accession>A0A6J6WW25</accession>
<dbReference type="InterPro" id="IPR007197">
    <property type="entry name" value="rSAM"/>
</dbReference>
<dbReference type="InterPro" id="IPR034505">
    <property type="entry name" value="Coproporphyrinogen-III_oxidase"/>
</dbReference>
<keyword evidence="6" id="KW-0411">Iron-sulfur</keyword>
<dbReference type="GO" id="GO:0005737">
    <property type="term" value="C:cytoplasm"/>
    <property type="evidence" value="ECO:0007669"/>
    <property type="project" value="InterPro"/>
</dbReference>